<dbReference type="Gene3D" id="3.30.70.250">
    <property type="entry name" value="Malonyl-CoA ACP transacylase, ACP-binding"/>
    <property type="match status" value="1"/>
</dbReference>
<dbReference type="EMBL" id="JBHSMX010000053">
    <property type="protein sequence ID" value="MFC5522632.1"/>
    <property type="molecule type" value="Genomic_DNA"/>
</dbReference>
<evidence type="ECO:0000256" key="3">
    <source>
        <dbReference type="ARBA" id="ARBA00022679"/>
    </source>
</evidence>
<dbReference type="InterPro" id="IPR004410">
    <property type="entry name" value="Malonyl_CoA-ACP_transAc_FabD"/>
</dbReference>
<dbReference type="RefSeq" id="WP_084389709.1">
    <property type="nucleotide sequence ID" value="NZ_JBHSMX010000053.1"/>
</dbReference>
<dbReference type="PANTHER" id="PTHR42681">
    <property type="entry name" value="MALONYL-COA-ACYL CARRIER PROTEIN TRANSACYLASE, MITOCHONDRIAL"/>
    <property type="match status" value="1"/>
</dbReference>
<evidence type="ECO:0000256" key="1">
    <source>
        <dbReference type="ARBA" id="ARBA00013258"/>
    </source>
</evidence>
<dbReference type="Gene3D" id="3.40.366.10">
    <property type="entry name" value="Malonyl-Coenzyme A Acyl Carrier Protein, domain 2"/>
    <property type="match status" value="1"/>
</dbReference>
<dbReference type="NCBIfam" id="TIGR00128">
    <property type="entry name" value="fabD"/>
    <property type="match status" value="1"/>
</dbReference>
<comment type="catalytic activity">
    <reaction evidence="5 6">
        <text>holo-[ACP] + malonyl-CoA = malonyl-[ACP] + CoA</text>
        <dbReference type="Rhea" id="RHEA:41792"/>
        <dbReference type="Rhea" id="RHEA-COMP:9623"/>
        <dbReference type="Rhea" id="RHEA-COMP:9685"/>
        <dbReference type="ChEBI" id="CHEBI:57287"/>
        <dbReference type="ChEBI" id="CHEBI:57384"/>
        <dbReference type="ChEBI" id="CHEBI:64479"/>
        <dbReference type="ChEBI" id="CHEBI:78449"/>
        <dbReference type="EC" id="2.3.1.39"/>
    </reaction>
</comment>
<keyword evidence="4 6" id="KW-0012">Acyltransferase</keyword>
<dbReference type="Pfam" id="PF00698">
    <property type="entry name" value="Acyl_transf_1"/>
    <property type="match status" value="1"/>
</dbReference>
<dbReference type="InterPro" id="IPR016036">
    <property type="entry name" value="Malonyl_transacylase_ACP-bd"/>
</dbReference>
<gene>
    <name evidence="8" type="primary">fabD</name>
    <name evidence="8" type="ORF">ACFPP7_17210</name>
</gene>
<evidence type="ECO:0000256" key="6">
    <source>
        <dbReference type="PIRNR" id="PIRNR000446"/>
    </source>
</evidence>
<name>A0ABW0QG81_9BURK</name>
<dbReference type="SUPFAM" id="SSF55048">
    <property type="entry name" value="Probable ACP-binding domain of malonyl-CoA ACP transacylase"/>
    <property type="match status" value="1"/>
</dbReference>
<evidence type="ECO:0000256" key="2">
    <source>
        <dbReference type="ARBA" id="ARBA00018953"/>
    </source>
</evidence>
<dbReference type="EC" id="2.3.1.39" evidence="1 6"/>
<reference evidence="9" key="1">
    <citation type="journal article" date="2019" name="Int. J. Syst. Evol. Microbiol.">
        <title>The Global Catalogue of Microorganisms (GCM) 10K type strain sequencing project: providing services to taxonomists for standard genome sequencing and annotation.</title>
        <authorList>
            <consortium name="The Broad Institute Genomics Platform"/>
            <consortium name="The Broad Institute Genome Sequencing Center for Infectious Disease"/>
            <person name="Wu L."/>
            <person name="Ma J."/>
        </authorList>
    </citation>
    <scope>NUCLEOTIDE SEQUENCE [LARGE SCALE GENOMIC DNA]</scope>
    <source>
        <strain evidence="9">CGMCC 4.7277</strain>
    </source>
</reference>
<dbReference type="PIRSF" id="PIRSF000446">
    <property type="entry name" value="Mct"/>
    <property type="match status" value="1"/>
</dbReference>
<comment type="similarity">
    <text evidence="6">Belongs to the fabD family.</text>
</comment>
<keyword evidence="9" id="KW-1185">Reference proteome</keyword>
<sequence length="316" mass="32825">MKSFAFVFPGQGSQSVGMLDAWGDHPVIGQTLAEASDALDQDVGRLIKDGPKEALALTTNTQPVMLVAGVAAYRAWMAETGAAPSVVAGHSLGEYSALVASGVLSLAQAAPLVRFRAQAMQDAVPVGVGAMAAILGMDAAKVIDGCAEAVRTFGLNTSEVVEAVNFNDPLQTVIAGSKAAVEKACEVLKANGAKRALPLPVSAPFHSSLMKPAAEKLKEKLAAVDFAAPRIPVINNIEVAVETDADRIRAALYEQAFGPVRWVECVRAIKARGVSTLVECGPGKVLAGMVKRIDPELTGAPLFDPASLAEVKEMLA</sequence>
<dbReference type="SUPFAM" id="SSF52151">
    <property type="entry name" value="FabD/lysophospholipase-like"/>
    <property type="match status" value="1"/>
</dbReference>
<dbReference type="InterPro" id="IPR016035">
    <property type="entry name" value="Acyl_Trfase/lysoPLipase"/>
</dbReference>
<dbReference type="InterPro" id="IPR001227">
    <property type="entry name" value="Ac_transferase_dom_sf"/>
</dbReference>
<evidence type="ECO:0000256" key="5">
    <source>
        <dbReference type="ARBA" id="ARBA00048462"/>
    </source>
</evidence>
<dbReference type="SMART" id="SM00827">
    <property type="entry name" value="PKS_AT"/>
    <property type="match status" value="1"/>
</dbReference>
<dbReference type="PANTHER" id="PTHR42681:SF1">
    <property type="entry name" value="MALONYL-COA-ACYL CARRIER PROTEIN TRANSACYLASE, MITOCHONDRIAL"/>
    <property type="match status" value="1"/>
</dbReference>
<dbReference type="InterPro" id="IPR024925">
    <property type="entry name" value="Malonyl_CoA-ACP_transAc"/>
</dbReference>
<proteinExistence type="inferred from homology"/>
<accession>A0ABW0QG81</accession>
<feature type="domain" description="Malonyl-CoA:ACP transacylase (MAT)" evidence="7">
    <location>
        <begin position="7"/>
        <end position="314"/>
    </location>
</feature>
<evidence type="ECO:0000256" key="4">
    <source>
        <dbReference type="ARBA" id="ARBA00023315"/>
    </source>
</evidence>
<dbReference type="Proteomes" id="UP001596084">
    <property type="component" value="Unassembled WGS sequence"/>
</dbReference>
<evidence type="ECO:0000259" key="7">
    <source>
        <dbReference type="SMART" id="SM00827"/>
    </source>
</evidence>
<keyword evidence="3 6" id="KW-0808">Transferase</keyword>
<dbReference type="InterPro" id="IPR014043">
    <property type="entry name" value="Acyl_transferase_dom"/>
</dbReference>
<organism evidence="8 9">
    <name type="scientific">Polaromonas jejuensis</name>
    <dbReference type="NCBI Taxonomy" id="457502"/>
    <lineage>
        <taxon>Bacteria</taxon>
        <taxon>Pseudomonadati</taxon>
        <taxon>Pseudomonadota</taxon>
        <taxon>Betaproteobacteria</taxon>
        <taxon>Burkholderiales</taxon>
        <taxon>Comamonadaceae</taxon>
        <taxon>Polaromonas</taxon>
    </lineage>
</organism>
<evidence type="ECO:0000313" key="9">
    <source>
        <dbReference type="Proteomes" id="UP001596084"/>
    </source>
</evidence>
<dbReference type="GO" id="GO:0004314">
    <property type="term" value="F:[acyl-carrier-protein] S-malonyltransferase activity"/>
    <property type="evidence" value="ECO:0007669"/>
    <property type="project" value="UniProtKB-EC"/>
</dbReference>
<evidence type="ECO:0000313" key="8">
    <source>
        <dbReference type="EMBL" id="MFC5522632.1"/>
    </source>
</evidence>
<dbReference type="InterPro" id="IPR050858">
    <property type="entry name" value="Mal-CoA-ACP_Trans/PKS_FabD"/>
</dbReference>
<protein>
    <recommendedName>
        <fullName evidence="2 6">Malonyl CoA-acyl carrier protein transacylase</fullName>
        <ecNumber evidence="1 6">2.3.1.39</ecNumber>
    </recommendedName>
</protein>
<comment type="caution">
    <text evidence="8">The sequence shown here is derived from an EMBL/GenBank/DDBJ whole genome shotgun (WGS) entry which is preliminary data.</text>
</comment>